<reference evidence="1 2" key="1">
    <citation type="journal article" date="2014" name="Appl. Environ. Microbiol.">
        <title>Comparative genomic and morphological analysis of Listeria phages isolated from farm environments.</title>
        <authorList>
            <person name="Denes T."/>
            <person name="Vongkamjan K."/>
            <person name="Ackermann H.W."/>
            <person name="Moreno Switt A.I."/>
            <person name="Wiedmann M."/>
            <person name="den Bakker H.C."/>
        </authorList>
    </citation>
    <scope>NUCLEOTIDE SEQUENCE [LARGE SCALE GENOMIC DNA]</scope>
</reference>
<keyword evidence="2" id="KW-1185">Reference proteome</keyword>
<organism evidence="1 2">
    <name type="scientific">Listeria phage LP-114</name>
    <dbReference type="NCBI Taxonomy" id="1458857"/>
    <lineage>
        <taxon>Viruses</taxon>
        <taxon>Duplodnaviria</taxon>
        <taxon>Heunggongvirae</taxon>
        <taxon>Uroviricota</taxon>
        <taxon>Caudoviricetes</taxon>
        <taxon>Homburgvirus</taxon>
        <taxon>Homburgvirus LP114</taxon>
    </lineage>
</organism>
<dbReference type="EMBL" id="KJ094021">
    <property type="protein sequence ID" value="AHL18700.1"/>
    <property type="molecule type" value="Genomic_DNA"/>
</dbReference>
<accession>A0A059T7U9</accession>
<dbReference type="RefSeq" id="YP_009045166.1">
    <property type="nucleotide sequence ID" value="NC_024392.1"/>
</dbReference>
<evidence type="ECO:0000313" key="2">
    <source>
        <dbReference type="Proteomes" id="UP000026991"/>
    </source>
</evidence>
<protein>
    <submittedName>
        <fullName evidence="1">Uncharacterized protein</fullName>
    </submittedName>
</protein>
<sequence>MKRQYRFQLVRKTSIPDETGGEGAYILEVVGTVRGTISGSQIITKLPMQATMSQQHHVRFQHKESRYYGVPIDGLVPIDGVWKDRYYELVNDLSQNMTCSYVGEYRYPRPKFNTNPPDVKKENKLEKGVGTFGTDGWY</sequence>
<dbReference type="KEGG" id="vg:19736284"/>
<dbReference type="OrthoDB" id="11827at10239"/>
<name>A0A059T7U9_9CAUD</name>
<evidence type="ECO:0000313" key="1">
    <source>
        <dbReference type="EMBL" id="AHL18700.1"/>
    </source>
</evidence>
<dbReference type="Proteomes" id="UP000026991">
    <property type="component" value="Segment"/>
</dbReference>
<proteinExistence type="predicted"/>
<gene>
    <name evidence="1" type="ORF">LP114_112</name>
</gene>
<dbReference type="GeneID" id="19736284"/>